<comment type="caution">
    <text evidence="1">The sequence shown here is derived from an EMBL/GenBank/DDBJ whole genome shotgun (WGS) entry which is preliminary data.</text>
</comment>
<name>A0A438GNW4_VITVI</name>
<evidence type="ECO:0000313" key="1">
    <source>
        <dbReference type="EMBL" id="RVW73868.1"/>
    </source>
</evidence>
<gene>
    <name evidence="1" type="primary">RE1_2942</name>
    <name evidence="1" type="ORF">CK203_059909</name>
</gene>
<reference evidence="1 2" key="1">
    <citation type="journal article" date="2018" name="PLoS Genet.">
        <title>Population sequencing reveals clonal diversity and ancestral inbreeding in the grapevine cultivar Chardonnay.</title>
        <authorList>
            <person name="Roach M.J."/>
            <person name="Johnson D.L."/>
            <person name="Bohlmann J."/>
            <person name="van Vuuren H.J."/>
            <person name="Jones S.J."/>
            <person name="Pretorius I.S."/>
            <person name="Schmidt S.A."/>
            <person name="Borneman A.R."/>
        </authorList>
    </citation>
    <scope>NUCLEOTIDE SEQUENCE [LARGE SCALE GENOMIC DNA]</scope>
    <source>
        <strain evidence="2">cv. Chardonnay</strain>
        <tissue evidence="1">Leaf</tissue>
    </source>
</reference>
<protein>
    <submittedName>
        <fullName evidence="1">Retrovirus-related Pol polyprotein from transposon RE1</fullName>
    </submittedName>
</protein>
<proteinExistence type="predicted"/>
<dbReference type="Proteomes" id="UP000288805">
    <property type="component" value="Unassembled WGS sequence"/>
</dbReference>
<dbReference type="PANTHER" id="PTHR11439">
    <property type="entry name" value="GAG-POL-RELATED RETROTRANSPOSON"/>
    <property type="match status" value="1"/>
</dbReference>
<organism evidence="1 2">
    <name type="scientific">Vitis vinifera</name>
    <name type="common">Grape</name>
    <dbReference type="NCBI Taxonomy" id="29760"/>
    <lineage>
        <taxon>Eukaryota</taxon>
        <taxon>Viridiplantae</taxon>
        <taxon>Streptophyta</taxon>
        <taxon>Embryophyta</taxon>
        <taxon>Tracheophyta</taxon>
        <taxon>Spermatophyta</taxon>
        <taxon>Magnoliopsida</taxon>
        <taxon>eudicotyledons</taxon>
        <taxon>Gunneridae</taxon>
        <taxon>Pentapetalae</taxon>
        <taxon>rosids</taxon>
        <taxon>Vitales</taxon>
        <taxon>Vitaceae</taxon>
        <taxon>Viteae</taxon>
        <taxon>Vitis</taxon>
    </lineage>
</organism>
<dbReference type="PANTHER" id="PTHR11439:SF486">
    <property type="entry name" value="RLK (RECEPTOR-LIKE KINASE) PROTEIN, PUTATIVE-RELATED"/>
    <property type="match status" value="1"/>
</dbReference>
<dbReference type="EMBL" id="QGNW01000381">
    <property type="protein sequence ID" value="RVW73868.1"/>
    <property type="molecule type" value="Genomic_DNA"/>
</dbReference>
<dbReference type="CDD" id="cd09272">
    <property type="entry name" value="RNase_HI_RT_Ty1"/>
    <property type="match status" value="1"/>
</dbReference>
<sequence>MSTTTKLSKDASGKDVEQKLYRRMVGSLLYLTTSHPDISFSVEAYARYQANPKESHLMSVKGIICYINGTLDYGLWYPYGSSLVIDGYSDIDWAINVDDRKNASSACFFFIGDCLMAWLSKKQNFISLSTVEAEYIFVGS</sequence>
<dbReference type="AlphaFoldDB" id="A0A438GNW4"/>
<accession>A0A438GNW4</accession>
<evidence type="ECO:0000313" key="2">
    <source>
        <dbReference type="Proteomes" id="UP000288805"/>
    </source>
</evidence>